<name>A0A7U4LET4_9SPHN</name>
<protein>
    <submittedName>
        <fullName evidence="3">Membrane protein</fullName>
    </submittedName>
</protein>
<feature type="signal peptide" evidence="2">
    <location>
        <begin position="1"/>
        <end position="22"/>
    </location>
</feature>
<keyword evidence="2" id="KW-0732">Signal</keyword>
<dbReference type="KEGG" id="sphi:TS85_08500"/>
<gene>
    <name evidence="3" type="ORF">TS85_08500</name>
</gene>
<dbReference type="EMBL" id="CP010836">
    <property type="protein sequence ID" value="AJP71814.1"/>
    <property type="molecule type" value="Genomic_DNA"/>
</dbReference>
<reference evidence="3 4" key="1">
    <citation type="journal article" date="2015" name="Int. J. Syst. Evol. Microbiol.">
        <title>Sphingomonas hengshuiensis sp. nov., isolated from lake wetland.</title>
        <authorList>
            <person name="Wei S."/>
            <person name="Wang T."/>
            <person name="Liu H."/>
            <person name="Zhang C."/>
            <person name="Guo J."/>
            <person name="Wang Q."/>
            <person name="Liang K."/>
            <person name="Zhang Z."/>
        </authorList>
    </citation>
    <scope>NUCLEOTIDE SEQUENCE [LARGE SCALE GENOMIC DNA]</scope>
    <source>
        <strain evidence="3 4">WHSC-8</strain>
    </source>
</reference>
<reference evidence="3 4" key="2">
    <citation type="submission" date="2015-02" db="EMBL/GenBank/DDBJ databases">
        <title>The complete genome of Sphingomonas hengshuiensis sp. WHSC-8 isolated from soil of Hengshui Lake.</title>
        <authorList>
            <person name="Wei S."/>
            <person name="Guo J."/>
            <person name="Su C."/>
            <person name="Wu R."/>
            <person name="Zhang Z."/>
            <person name="Liang K."/>
            <person name="Li H."/>
            <person name="Wang T."/>
            <person name="Liu H."/>
            <person name="Zhang C."/>
            <person name="Li Z."/>
            <person name="Wang Q."/>
            <person name="Meng J."/>
        </authorList>
    </citation>
    <scope>NUCLEOTIDE SEQUENCE [LARGE SCALE GENOMIC DNA]</scope>
    <source>
        <strain evidence="3 4">WHSC-8</strain>
    </source>
</reference>
<dbReference type="PANTHER" id="PTHR36920:SF1">
    <property type="entry name" value="OUTER MEMBRANE PROTEIN W"/>
    <property type="match status" value="1"/>
</dbReference>
<dbReference type="OrthoDB" id="9807574at2"/>
<organism evidence="3 4">
    <name type="scientific">Sphingomonas hengshuiensis</name>
    <dbReference type="NCBI Taxonomy" id="1609977"/>
    <lineage>
        <taxon>Bacteria</taxon>
        <taxon>Pseudomonadati</taxon>
        <taxon>Pseudomonadota</taxon>
        <taxon>Alphaproteobacteria</taxon>
        <taxon>Sphingomonadales</taxon>
        <taxon>Sphingomonadaceae</taxon>
        <taxon>Sphingomonas</taxon>
    </lineage>
</organism>
<dbReference type="Proteomes" id="UP000032300">
    <property type="component" value="Chromosome"/>
</dbReference>
<evidence type="ECO:0000256" key="1">
    <source>
        <dbReference type="ARBA" id="ARBA00009330"/>
    </source>
</evidence>
<feature type="chain" id="PRO_5030826347" evidence="2">
    <location>
        <begin position="23"/>
        <end position="229"/>
    </location>
</feature>
<keyword evidence="4" id="KW-1185">Reference proteome</keyword>
<dbReference type="GO" id="GO:0019867">
    <property type="term" value="C:outer membrane"/>
    <property type="evidence" value="ECO:0007669"/>
    <property type="project" value="InterPro"/>
</dbReference>
<dbReference type="GO" id="GO:0055085">
    <property type="term" value="P:transmembrane transport"/>
    <property type="evidence" value="ECO:0007669"/>
    <property type="project" value="TreeGrafter"/>
</dbReference>
<accession>A0A7U4LET4</accession>
<dbReference type="RefSeq" id="WP_044331625.1">
    <property type="nucleotide sequence ID" value="NZ_CP010836.1"/>
</dbReference>
<dbReference type="InterPro" id="IPR011250">
    <property type="entry name" value="OMP/PagP_B-barrel"/>
</dbReference>
<comment type="similarity">
    <text evidence="1">Belongs to the OmpW/AlkL family.</text>
</comment>
<sequence length="229" mass="24011">MNTALKCAMLAAGALVASPALAQDATPTPTADTSREAGDWLFRARAIMVSPTESSGAVTGIAGSEVGVGNSVMPEVDFTYFVTKNIGAELILATTKHDVSGRGTISALGKIADTWVLPPTLTLQYHFLPEGKVHPYVGAGVNYTIFYSADATQSLNTALGATKVKLDDSFGYALQAGIDIDVTPKFFVNADIKYIDMDTTARLTTGATKRSVNVEVNPIVAGVGVGFRF</sequence>
<dbReference type="PANTHER" id="PTHR36920">
    <property type="match status" value="1"/>
</dbReference>
<dbReference type="InterPro" id="IPR005618">
    <property type="entry name" value="OMPW"/>
</dbReference>
<dbReference type="Pfam" id="PF03922">
    <property type="entry name" value="OmpW"/>
    <property type="match status" value="1"/>
</dbReference>
<dbReference type="SUPFAM" id="SSF56925">
    <property type="entry name" value="OMPA-like"/>
    <property type="match status" value="1"/>
</dbReference>
<evidence type="ECO:0000256" key="2">
    <source>
        <dbReference type="SAM" id="SignalP"/>
    </source>
</evidence>
<dbReference type="Gene3D" id="2.40.160.20">
    <property type="match status" value="1"/>
</dbReference>
<evidence type="ECO:0000313" key="3">
    <source>
        <dbReference type="EMBL" id="AJP71814.1"/>
    </source>
</evidence>
<evidence type="ECO:0000313" key="4">
    <source>
        <dbReference type="Proteomes" id="UP000032300"/>
    </source>
</evidence>
<dbReference type="AlphaFoldDB" id="A0A7U4LET4"/>
<proteinExistence type="inferred from homology"/>